<evidence type="ECO:0000313" key="2">
    <source>
        <dbReference type="Proteomes" id="UP000005268"/>
    </source>
</evidence>
<dbReference type="Proteomes" id="UP000005268">
    <property type="component" value="Chromosome"/>
</dbReference>
<accession>I3UVZ1</accession>
<proteinExistence type="predicted"/>
<dbReference type="HOGENOM" id="CLU_3357866_0_0_6"/>
<gene>
    <name evidence="1" type="ORF">YSA_05360</name>
</gene>
<dbReference type="EMBL" id="CP003588">
    <property type="protein sequence ID" value="AFK69662.1"/>
    <property type="molecule type" value="Genomic_DNA"/>
</dbReference>
<reference evidence="1 2" key="1">
    <citation type="journal article" date="2012" name="J. Bacteriol.">
        <title>Complete Genome Sequence of the Naphthalene-Degrading Pseudomonas putida Strain ND6.</title>
        <authorList>
            <person name="Li S."/>
            <person name="Zhao H."/>
            <person name="Li Y."/>
            <person name="Niu S."/>
            <person name="Cai B."/>
        </authorList>
    </citation>
    <scope>NUCLEOTIDE SEQUENCE [LARGE SCALE GENOMIC DNA]</scope>
    <source>
        <strain evidence="1 2">ND6</strain>
    </source>
</reference>
<sequence length="36" mass="3868">MSTVIISDLFCQQPSMLLGCTGYLPVESEMGDGQNC</sequence>
<name>I3UVZ1_PSEPU</name>
<evidence type="ECO:0000313" key="1">
    <source>
        <dbReference type="EMBL" id="AFK69662.1"/>
    </source>
</evidence>
<protein>
    <submittedName>
        <fullName evidence="1">Uncharacterized protein</fullName>
    </submittedName>
</protein>
<dbReference type="KEGG" id="ppi:YSA_05360"/>
<organism evidence="1 2">
    <name type="scientific">Pseudomonas putida ND6</name>
    <dbReference type="NCBI Taxonomy" id="231023"/>
    <lineage>
        <taxon>Bacteria</taxon>
        <taxon>Pseudomonadati</taxon>
        <taxon>Pseudomonadota</taxon>
        <taxon>Gammaproteobacteria</taxon>
        <taxon>Pseudomonadales</taxon>
        <taxon>Pseudomonadaceae</taxon>
        <taxon>Pseudomonas</taxon>
    </lineage>
</organism>
<dbReference type="AlphaFoldDB" id="I3UVZ1"/>